<proteinExistence type="predicted"/>
<keyword evidence="2" id="KW-1185">Reference proteome</keyword>
<protein>
    <submittedName>
        <fullName evidence="1">Deazaflavin-dependent oxidoreductase, nitroreductase family</fullName>
    </submittedName>
</protein>
<dbReference type="Gene3D" id="2.30.110.10">
    <property type="entry name" value="Electron Transport, Fmn-binding Protein, Chain A"/>
    <property type="match status" value="1"/>
</dbReference>
<evidence type="ECO:0000313" key="2">
    <source>
        <dbReference type="Proteomes" id="UP000243250"/>
    </source>
</evidence>
<dbReference type="EMBL" id="FOYS01000001">
    <property type="protein sequence ID" value="SFR32253.1"/>
    <property type="molecule type" value="Genomic_DNA"/>
</dbReference>
<dbReference type="RefSeq" id="WP_089875714.1">
    <property type="nucleotide sequence ID" value="NZ_FOYS01000001.1"/>
</dbReference>
<name>A0A1I6FQM8_9EURY</name>
<dbReference type="Pfam" id="PF04075">
    <property type="entry name" value="F420H2_quin_red"/>
    <property type="match status" value="1"/>
</dbReference>
<dbReference type="InterPro" id="IPR012349">
    <property type="entry name" value="Split_barrel_FMN-bd"/>
</dbReference>
<gene>
    <name evidence="1" type="ORF">SAMN04488124_0088</name>
</gene>
<dbReference type="GO" id="GO:0016491">
    <property type="term" value="F:oxidoreductase activity"/>
    <property type="evidence" value="ECO:0007669"/>
    <property type="project" value="InterPro"/>
</dbReference>
<dbReference type="SUPFAM" id="SSF50475">
    <property type="entry name" value="FMN-binding split barrel"/>
    <property type="match status" value="1"/>
</dbReference>
<sequence length="157" mass="18115">MTTDDSRRSTVRISSLQRLVEARFANPLLRRLLRSPLHWPASRSLVLVSYVGPRSGRRYTFPVVYARVDERLVVVTPGRESRWWRNFRRPRACSVWFRGEERPATGTVVSGDERKQLLGAYGDEHPRFGRRLGVGSREEPETAAEELVVVRFAFDDS</sequence>
<accession>A0A1I6FQM8</accession>
<dbReference type="AlphaFoldDB" id="A0A1I6FQM8"/>
<evidence type="ECO:0000313" key="1">
    <source>
        <dbReference type="EMBL" id="SFR32253.1"/>
    </source>
</evidence>
<organism evidence="1 2">
    <name type="scientific">Halogeometricum limi</name>
    <dbReference type="NCBI Taxonomy" id="555875"/>
    <lineage>
        <taxon>Archaea</taxon>
        <taxon>Methanobacteriati</taxon>
        <taxon>Methanobacteriota</taxon>
        <taxon>Stenosarchaea group</taxon>
        <taxon>Halobacteria</taxon>
        <taxon>Halobacteriales</taxon>
        <taxon>Haloferacaceae</taxon>
        <taxon>Halogeometricum</taxon>
    </lineage>
</organism>
<dbReference type="OrthoDB" id="350853at2157"/>
<dbReference type="InterPro" id="IPR004378">
    <property type="entry name" value="F420H2_quin_Rdtase"/>
</dbReference>
<dbReference type="STRING" id="555875.SAMN04488124_0088"/>
<dbReference type="Proteomes" id="UP000243250">
    <property type="component" value="Unassembled WGS sequence"/>
</dbReference>
<reference evidence="2" key="1">
    <citation type="submission" date="2016-10" db="EMBL/GenBank/DDBJ databases">
        <authorList>
            <person name="Varghese N."/>
            <person name="Submissions S."/>
        </authorList>
    </citation>
    <scope>NUCLEOTIDE SEQUENCE [LARGE SCALE GENOMIC DNA]</scope>
    <source>
        <strain evidence="2">CGMCC 1.8711</strain>
    </source>
</reference>